<accession>A0A8S5VI20</accession>
<protein>
    <submittedName>
        <fullName evidence="1">Uncharacterized protein</fullName>
    </submittedName>
</protein>
<proteinExistence type="predicted"/>
<sequence length="91" mass="10634">MSKVEYDHDIDIVNIEVFQRFGVEASSVPRHRCVICKKPVSIDDSYSFGGHMLICIGCFYKHFDGELHKVNEWKNEEDLEEKKCQKNTILI</sequence>
<evidence type="ECO:0000313" key="1">
    <source>
        <dbReference type="EMBL" id="DAG06417.1"/>
    </source>
</evidence>
<organism evidence="1">
    <name type="scientific">Siphoviridae sp. cthu813</name>
    <dbReference type="NCBI Taxonomy" id="2825618"/>
    <lineage>
        <taxon>Viruses</taxon>
        <taxon>Duplodnaviria</taxon>
        <taxon>Heunggongvirae</taxon>
        <taxon>Uroviricota</taxon>
        <taxon>Caudoviricetes</taxon>
    </lineage>
</organism>
<name>A0A8S5VI20_9CAUD</name>
<reference evidence="1" key="1">
    <citation type="journal article" date="2021" name="Proc. Natl. Acad. Sci. U.S.A.">
        <title>A Catalog of Tens of Thousands of Viruses from Human Metagenomes Reveals Hidden Associations with Chronic Diseases.</title>
        <authorList>
            <person name="Tisza M.J."/>
            <person name="Buck C.B."/>
        </authorList>
    </citation>
    <scope>NUCLEOTIDE SEQUENCE</scope>
    <source>
        <strain evidence="1">Cthu813</strain>
    </source>
</reference>
<dbReference type="EMBL" id="BK016270">
    <property type="protein sequence ID" value="DAG06417.1"/>
    <property type="molecule type" value="Genomic_DNA"/>
</dbReference>